<dbReference type="Gene3D" id="1.10.287.1350">
    <property type="match status" value="1"/>
</dbReference>
<dbReference type="OrthoDB" id="9766840at2"/>
<dbReference type="GO" id="GO:0032259">
    <property type="term" value="P:methylation"/>
    <property type="evidence" value="ECO:0007669"/>
    <property type="project" value="UniProtKB-KW"/>
</dbReference>
<dbReference type="RefSeq" id="WP_143096347.1">
    <property type="nucleotide sequence ID" value="NZ_FOUO01000004.1"/>
</dbReference>
<evidence type="ECO:0000256" key="3">
    <source>
        <dbReference type="ARBA" id="ARBA00022691"/>
    </source>
</evidence>
<dbReference type="PROSITE" id="PS51683">
    <property type="entry name" value="SAM_OMT_II"/>
    <property type="match status" value="1"/>
</dbReference>
<evidence type="ECO:0000313" key="6">
    <source>
        <dbReference type="EMBL" id="SFM39036.1"/>
    </source>
</evidence>
<sequence>MQRPARGRVQDVPSKARWRGGLLHLRNRILASRRFQSWAAAFPLTRPVARRRSRALFDLVAGFVYSQVLYVCVRLDVLGHVHREGPQTPAQLAAWMEMPEENALVLVKAACALGLLQPFGRGRYGLGMHGAAMMAHPGIPAMVAHHAMLYDDLRDPVALFRGEAGETRLGAYWAYAGGRSPAELAGDQVTPYTELMSVSQQLVAEEILDAFTPRGYRRLMDLGGGNATFLTAVGARVPEIQLVLYDLPAVAEQGRRRLESAGLGARARIVRGDFFRDPLPPGADLISLVRVVHDHDDADILGLLRAARQALEPGGALLLAEPMAGTPGAEPMGDAYFGVYLFAMGSGRPRTPDELEDLLRRAGFSQVRLLSTRNPLLTRVMLAEP</sequence>
<dbReference type="SUPFAM" id="SSF53335">
    <property type="entry name" value="S-adenosyl-L-methionine-dependent methyltransferases"/>
    <property type="match status" value="1"/>
</dbReference>
<proteinExistence type="predicted"/>
<evidence type="ECO:0000313" key="7">
    <source>
        <dbReference type="Proteomes" id="UP000199556"/>
    </source>
</evidence>
<dbReference type="GO" id="GO:0046983">
    <property type="term" value="F:protein dimerization activity"/>
    <property type="evidence" value="ECO:0007669"/>
    <property type="project" value="InterPro"/>
</dbReference>
<dbReference type="EMBL" id="FOUO01000004">
    <property type="protein sequence ID" value="SFM39036.1"/>
    <property type="molecule type" value="Genomic_DNA"/>
</dbReference>
<dbReference type="InterPro" id="IPR036388">
    <property type="entry name" value="WH-like_DNA-bd_sf"/>
</dbReference>
<evidence type="ECO:0000256" key="1">
    <source>
        <dbReference type="ARBA" id="ARBA00022603"/>
    </source>
</evidence>
<dbReference type="Gene3D" id="3.40.50.150">
    <property type="entry name" value="Vaccinia Virus protein VP39"/>
    <property type="match status" value="1"/>
</dbReference>
<keyword evidence="7" id="KW-1185">Reference proteome</keyword>
<dbReference type="PIRSF" id="PIRSF005739">
    <property type="entry name" value="O-mtase"/>
    <property type="match status" value="1"/>
</dbReference>
<dbReference type="PANTHER" id="PTHR43712:SF2">
    <property type="entry name" value="O-METHYLTRANSFERASE CICE"/>
    <property type="match status" value="1"/>
</dbReference>
<keyword evidence="2 6" id="KW-0808">Transferase</keyword>
<dbReference type="InterPro" id="IPR029063">
    <property type="entry name" value="SAM-dependent_MTases_sf"/>
</dbReference>
<keyword evidence="1 6" id="KW-0489">Methyltransferase</keyword>
<gene>
    <name evidence="6" type="ORF">SAMN05421721_104128</name>
</gene>
<evidence type="ECO:0000256" key="2">
    <source>
        <dbReference type="ARBA" id="ARBA00022679"/>
    </source>
</evidence>
<dbReference type="InterPro" id="IPR016461">
    <property type="entry name" value="COMT-like"/>
</dbReference>
<protein>
    <submittedName>
        <fullName evidence="6">Demethylspheroidene O-methyltransferase</fullName>
    </submittedName>
</protein>
<evidence type="ECO:0000256" key="4">
    <source>
        <dbReference type="PIRSR" id="PIRSR005739-1"/>
    </source>
</evidence>
<name>A0A1I4QGZ5_ECTMO</name>
<accession>A0A1I4QGZ5</accession>
<dbReference type="Pfam" id="PF00891">
    <property type="entry name" value="Methyltransf_2"/>
    <property type="match status" value="1"/>
</dbReference>
<dbReference type="Proteomes" id="UP000199556">
    <property type="component" value="Unassembled WGS sequence"/>
</dbReference>
<dbReference type="GO" id="GO:0008171">
    <property type="term" value="F:O-methyltransferase activity"/>
    <property type="evidence" value="ECO:0007669"/>
    <property type="project" value="InterPro"/>
</dbReference>
<dbReference type="PANTHER" id="PTHR43712">
    <property type="entry name" value="PUTATIVE (AFU_ORTHOLOGUE AFUA_4G14580)-RELATED"/>
    <property type="match status" value="1"/>
</dbReference>
<keyword evidence="3" id="KW-0949">S-adenosyl-L-methionine</keyword>
<dbReference type="Gene3D" id="1.10.10.10">
    <property type="entry name" value="Winged helix-like DNA-binding domain superfamily/Winged helix DNA-binding domain"/>
    <property type="match status" value="1"/>
</dbReference>
<dbReference type="InterPro" id="IPR001077">
    <property type="entry name" value="COMT_C"/>
</dbReference>
<dbReference type="InterPro" id="IPR036390">
    <property type="entry name" value="WH_DNA-bd_sf"/>
</dbReference>
<feature type="active site" description="Proton acceptor" evidence="4">
    <location>
        <position position="293"/>
    </location>
</feature>
<dbReference type="STRING" id="195064.SAMN05421721_104128"/>
<reference evidence="6 7" key="1">
    <citation type="submission" date="2016-10" db="EMBL/GenBank/DDBJ databases">
        <authorList>
            <person name="de Groot N.N."/>
        </authorList>
    </citation>
    <scope>NUCLEOTIDE SEQUENCE [LARGE SCALE GENOMIC DNA]</scope>
    <source>
        <strain evidence="6 7">DSM 4180</strain>
    </source>
</reference>
<dbReference type="SUPFAM" id="SSF46785">
    <property type="entry name" value="Winged helix' DNA-binding domain"/>
    <property type="match status" value="1"/>
</dbReference>
<evidence type="ECO:0000259" key="5">
    <source>
        <dbReference type="Pfam" id="PF00891"/>
    </source>
</evidence>
<feature type="domain" description="O-methyltransferase C-terminal" evidence="5">
    <location>
        <begin position="152"/>
        <end position="365"/>
    </location>
</feature>
<organism evidence="6 7">
    <name type="scientific">Ectothiorhodospira mobilis</name>
    <dbReference type="NCBI Taxonomy" id="195064"/>
    <lineage>
        <taxon>Bacteria</taxon>
        <taxon>Pseudomonadati</taxon>
        <taxon>Pseudomonadota</taxon>
        <taxon>Gammaproteobacteria</taxon>
        <taxon>Chromatiales</taxon>
        <taxon>Ectothiorhodospiraceae</taxon>
        <taxon>Ectothiorhodospira</taxon>
    </lineage>
</organism>
<dbReference type="AlphaFoldDB" id="A0A1I4QGZ5"/>